<dbReference type="GeneID" id="25734020"/>
<dbReference type="OrthoDB" id="10257301at2759"/>
<proteinExistence type="predicted"/>
<feature type="region of interest" description="Disordered" evidence="1">
    <location>
        <begin position="1"/>
        <end position="29"/>
    </location>
</feature>
<dbReference type="STRING" id="145388.A0A0D2IUU5"/>
<dbReference type="EMBL" id="KK106403">
    <property type="protein sequence ID" value="KIY91687.1"/>
    <property type="molecule type" value="Genomic_DNA"/>
</dbReference>
<dbReference type="AlphaFoldDB" id="A0A0D2IUU5"/>
<dbReference type="Proteomes" id="UP000054498">
    <property type="component" value="Unassembled WGS sequence"/>
</dbReference>
<keyword evidence="3" id="KW-1185">Reference proteome</keyword>
<evidence type="ECO:0000313" key="2">
    <source>
        <dbReference type="EMBL" id="KIY91687.1"/>
    </source>
</evidence>
<name>A0A0D2IUU5_9CHLO</name>
<feature type="compositionally biased region" description="Gly residues" evidence="1">
    <location>
        <begin position="16"/>
        <end position="29"/>
    </location>
</feature>
<dbReference type="RefSeq" id="XP_013890707.1">
    <property type="nucleotide sequence ID" value="XM_014035253.1"/>
</dbReference>
<organism evidence="2 3">
    <name type="scientific">Monoraphidium neglectum</name>
    <dbReference type="NCBI Taxonomy" id="145388"/>
    <lineage>
        <taxon>Eukaryota</taxon>
        <taxon>Viridiplantae</taxon>
        <taxon>Chlorophyta</taxon>
        <taxon>core chlorophytes</taxon>
        <taxon>Chlorophyceae</taxon>
        <taxon>CS clade</taxon>
        <taxon>Sphaeropleales</taxon>
        <taxon>Selenastraceae</taxon>
        <taxon>Monoraphidium</taxon>
    </lineage>
</organism>
<evidence type="ECO:0000313" key="3">
    <source>
        <dbReference type="Proteomes" id="UP000054498"/>
    </source>
</evidence>
<dbReference type="KEGG" id="mng:MNEG_16277"/>
<evidence type="ECO:0000256" key="1">
    <source>
        <dbReference type="SAM" id="MobiDB-lite"/>
    </source>
</evidence>
<accession>A0A0D2IUU5</accession>
<protein>
    <submittedName>
        <fullName evidence="2">Uncharacterized protein</fullName>
    </submittedName>
</protein>
<gene>
    <name evidence="2" type="ORF">MNEG_16277</name>
</gene>
<reference evidence="2 3" key="1">
    <citation type="journal article" date="2013" name="BMC Genomics">
        <title>Reconstruction of the lipid metabolism for the microalga Monoraphidium neglectum from its genome sequence reveals characteristics suitable for biofuel production.</title>
        <authorList>
            <person name="Bogen C."/>
            <person name="Al-Dilaimi A."/>
            <person name="Albersmeier A."/>
            <person name="Wichmann J."/>
            <person name="Grundmann M."/>
            <person name="Rupp O."/>
            <person name="Lauersen K.J."/>
            <person name="Blifernez-Klassen O."/>
            <person name="Kalinowski J."/>
            <person name="Goesmann A."/>
            <person name="Mussgnug J.H."/>
            <person name="Kruse O."/>
        </authorList>
    </citation>
    <scope>NUCLEOTIDE SEQUENCE [LARGE SCALE GENOMIC DNA]</scope>
    <source>
        <strain evidence="2 3">SAG 48.87</strain>
    </source>
</reference>
<sequence length="95" mass="9204">MDLLADYSDAEAGSPGSPGGSGSSGGAGAGAGAAVGLLGKGLSTAPAVDTTGLALVDNRAVASASTRMLLPANAKEVQYNLPYQDLAAPVMGERR</sequence>